<evidence type="ECO:0000313" key="1">
    <source>
        <dbReference type="EMBL" id="OAX78234.1"/>
    </source>
</evidence>
<dbReference type="AlphaFoldDB" id="A0A1B7NN36"/>
<reference evidence="1 2" key="1">
    <citation type="submission" date="2015-07" db="EMBL/GenBank/DDBJ databases">
        <title>Emmonsia species relationships and genome sequence.</title>
        <authorList>
            <person name="Cuomo C.A."/>
            <person name="Schwartz I.S."/>
            <person name="Kenyon C."/>
            <person name="de Hoog G.S."/>
            <person name="Govender N.P."/>
            <person name="Botha A."/>
            <person name="Moreno L."/>
            <person name="de Vries M."/>
            <person name="Munoz J.F."/>
            <person name="Stielow J.B."/>
        </authorList>
    </citation>
    <scope>NUCLEOTIDE SEQUENCE [LARGE SCALE GENOMIC DNA]</scope>
    <source>
        <strain evidence="1 2">CBS 136260</strain>
    </source>
</reference>
<dbReference type="Proteomes" id="UP000091918">
    <property type="component" value="Unassembled WGS sequence"/>
</dbReference>
<dbReference type="EMBL" id="LGUA01001655">
    <property type="protein sequence ID" value="OAX78234.1"/>
    <property type="molecule type" value="Genomic_DNA"/>
</dbReference>
<organism evidence="1 2">
    <name type="scientific">Emergomyces africanus</name>
    <dbReference type="NCBI Taxonomy" id="1955775"/>
    <lineage>
        <taxon>Eukaryota</taxon>
        <taxon>Fungi</taxon>
        <taxon>Dikarya</taxon>
        <taxon>Ascomycota</taxon>
        <taxon>Pezizomycotina</taxon>
        <taxon>Eurotiomycetes</taxon>
        <taxon>Eurotiomycetidae</taxon>
        <taxon>Onygenales</taxon>
        <taxon>Ajellomycetaceae</taxon>
        <taxon>Emergomyces</taxon>
    </lineage>
</organism>
<protein>
    <submittedName>
        <fullName evidence="1">Uncharacterized protein</fullName>
    </submittedName>
</protein>
<proteinExistence type="predicted"/>
<comment type="caution">
    <text evidence="1">The sequence shown here is derived from an EMBL/GenBank/DDBJ whole genome shotgun (WGS) entry which is preliminary data.</text>
</comment>
<keyword evidence="2" id="KW-1185">Reference proteome</keyword>
<sequence length="121" mass="13369">MAMDELEVTSCAGDNEKLKEIYKNKTKYADAQVEGWLTPNSNTNPFLVRGPFNHTTAIVVKLNSEEGTVSVITGNECVASYVTHPTAKEKVTMVLLKPGYYCWCMKGAEFKFIKQPGAEGD</sequence>
<name>A0A1B7NN36_9EURO</name>
<dbReference type="OrthoDB" id="4352867at2759"/>
<accession>A0A1B7NN36</accession>
<evidence type="ECO:0000313" key="2">
    <source>
        <dbReference type="Proteomes" id="UP000091918"/>
    </source>
</evidence>
<gene>
    <name evidence="1" type="ORF">ACJ72_07460</name>
</gene>